<dbReference type="AlphaFoldDB" id="A0A9X1R494"/>
<organism evidence="6 7">
    <name type="scientific">Aequorivita xiaoshiensis</name>
    <dbReference type="NCBI Taxonomy" id="2874476"/>
    <lineage>
        <taxon>Bacteria</taxon>
        <taxon>Pseudomonadati</taxon>
        <taxon>Bacteroidota</taxon>
        <taxon>Flavobacteriia</taxon>
        <taxon>Flavobacteriales</taxon>
        <taxon>Flavobacteriaceae</taxon>
        <taxon>Aequorivita</taxon>
    </lineage>
</organism>
<evidence type="ECO:0000259" key="5">
    <source>
        <dbReference type="PROSITE" id="PS51352"/>
    </source>
</evidence>
<dbReference type="PROSITE" id="PS51352">
    <property type="entry name" value="THIOREDOXIN_2"/>
    <property type="match status" value="1"/>
</dbReference>
<dbReference type="GO" id="GO:0017004">
    <property type="term" value="P:cytochrome complex assembly"/>
    <property type="evidence" value="ECO:0007669"/>
    <property type="project" value="UniProtKB-KW"/>
</dbReference>
<dbReference type="Pfam" id="PF00578">
    <property type="entry name" value="AhpC-TSA"/>
    <property type="match status" value="1"/>
</dbReference>
<sequence>MNDIFRIIILILLLSSCKKEINSDVVILKGLVEENDITHLEIKTNELFKLYKQPVATIKLNHSKNSFNDTLNVGEGYYDLTINEKTILVYLKNGFQLNFNISKKQIGITGLGEKENNYLLQRDKFDKNISSKNFSSFYSNLNEIEFLKHANSIYRYRINLIEKWNLENSKFKYIEETFAKLDKAHKYLNYPKARQSVDPSYIASNGFPKTFETIDINDERLMDLPFYTVLMFLNTVSEVHNRKHQSIDKSLETLKYVILDSLRIKNKKLKEEVAYRTIDWTFEQTDSLDKVFTLYKNYTKNEKYLNEITNRYLKIKGLSKGSPATNFTIRDSEGKLISLENLRGNIIYIDFWATWCKPCLSEIKPSSQLQEKLKDKEIKFLNICIESEYNTWKRMVLNQNIEGINLFADKEIEKKLKEDYMIQALPRYVIIDKNGKIYDFSAKRPSDSELEVELIKLL</sequence>
<dbReference type="PANTHER" id="PTHR42852:SF6">
    <property type="entry name" value="THIOL:DISULFIDE INTERCHANGE PROTEIN DSBE"/>
    <property type="match status" value="1"/>
</dbReference>
<dbReference type="GO" id="GO:0030313">
    <property type="term" value="C:cell envelope"/>
    <property type="evidence" value="ECO:0007669"/>
    <property type="project" value="UniProtKB-SubCell"/>
</dbReference>
<keyword evidence="3" id="KW-1015">Disulfide bond</keyword>
<dbReference type="PROSITE" id="PS51257">
    <property type="entry name" value="PROKAR_LIPOPROTEIN"/>
    <property type="match status" value="1"/>
</dbReference>
<name>A0A9X1R494_9FLAO</name>
<dbReference type="Proteomes" id="UP001139462">
    <property type="component" value="Unassembled WGS sequence"/>
</dbReference>
<keyword evidence="7" id="KW-1185">Reference proteome</keyword>
<dbReference type="InterPro" id="IPR000866">
    <property type="entry name" value="AhpC/TSA"/>
</dbReference>
<evidence type="ECO:0000313" key="7">
    <source>
        <dbReference type="Proteomes" id="UP001139462"/>
    </source>
</evidence>
<dbReference type="InterPro" id="IPR013766">
    <property type="entry name" value="Thioredoxin_domain"/>
</dbReference>
<dbReference type="GO" id="GO:0016209">
    <property type="term" value="F:antioxidant activity"/>
    <property type="evidence" value="ECO:0007669"/>
    <property type="project" value="InterPro"/>
</dbReference>
<dbReference type="RefSeq" id="WP_237609041.1">
    <property type="nucleotide sequence ID" value="NZ_JAIRBB010000014.1"/>
</dbReference>
<keyword evidence="4" id="KW-0676">Redox-active center</keyword>
<dbReference type="EMBL" id="JAIRBB010000014">
    <property type="protein sequence ID" value="MCG2431966.1"/>
    <property type="molecule type" value="Genomic_DNA"/>
</dbReference>
<keyword evidence="2" id="KW-0201">Cytochrome c-type biogenesis</keyword>
<feature type="domain" description="Thioredoxin" evidence="5">
    <location>
        <begin position="318"/>
        <end position="458"/>
    </location>
</feature>
<evidence type="ECO:0000256" key="1">
    <source>
        <dbReference type="ARBA" id="ARBA00004196"/>
    </source>
</evidence>
<dbReference type="CDD" id="cd02966">
    <property type="entry name" value="TlpA_like_family"/>
    <property type="match status" value="1"/>
</dbReference>
<reference evidence="6" key="1">
    <citation type="submission" date="2021-09" db="EMBL/GenBank/DDBJ databases">
        <title>Genome of Aequorivita sp. strain F64183.</title>
        <authorList>
            <person name="Wang Y."/>
        </authorList>
    </citation>
    <scope>NUCLEOTIDE SEQUENCE</scope>
    <source>
        <strain evidence="6">F64183</strain>
    </source>
</reference>
<protein>
    <submittedName>
        <fullName evidence="6">TlpA family protein disulfide reductase</fullName>
    </submittedName>
</protein>
<dbReference type="Gene3D" id="3.40.30.10">
    <property type="entry name" value="Glutaredoxin"/>
    <property type="match status" value="1"/>
</dbReference>
<accession>A0A9X1R494</accession>
<dbReference type="SUPFAM" id="SSF52833">
    <property type="entry name" value="Thioredoxin-like"/>
    <property type="match status" value="1"/>
</dbReference>
<dbReference type="InterPro" id="IPR050553">
    <property type="entry name" value="Thioredoxin_ResA/DsbE_sf"/>
</dbReference>
<evidence type="ECO:0000313" key="6">
    <source>
        <dbReference type="EMBL" id="MCG2431966.1"/>
    </source>
</evidence>
<dbReference type="GO" id="GO:0016491">
    <property type="term" value="F:oxidoreductase activity"/>
    <property type="evidence" value="ECO:0007669"/>
    <property type="project" value="InterPro"/>
</dbReference>
<dbReference type="PANTHER" id="PTHR42852">
    <property type="entry name" value="THIOL:DISULFIDE INTERCHANGE PROTEIN DSBE"/>
    <property type="match status" value="1"/>
</dbReference>
<evidence type="ECO:0000256" key="3">
    <source>
        <dbReference type="ARBA" id="ARBA00023157"/>
    </source>
</evidence>
<comment type="caution">
    <text evidence="6">The sequence shown here is derived from an EMBL/GenBank/DDBJ whole genome shotgun (WGS) entry which is preliminary data.</text>
</comment>
<evidence type="ECO:0000256" key="2">
    <source>
        <dbReference type="ARBA" id="ARBA00022748"/>
    </source>
</evidence>
<evidence type="ECO:0000256" key="4">
    <source>
        <dbReference type="ARBA" id="ARBA00023284"/>
    </source>
</evidence>
<comment type="subcellular location">
    <subcellularLocation>
        <location evidence="1">Cell envelope</location>
    </subcellularLocation>
</comment>
<gene>
    <name evidence="6" type="ORF">K8344_12610</name>
</gene>
<dbReference type="InterPro" id="IPR036249">
    <property type="entry name" value="Thioredoxin-like_sf"/>
</dbReference>
<proteinExistence type="predicted"/>